<reference evidence="7" key="1">
    <citation type="journal article" date="2019" name="Int. J. Syst. Evol. Microbiol.">
        <title>The Global Catalogue of Microorganisms (GCM) 10K type strain sequencing project: providing services to taxonomists for standard genome sequencing and annotation.</title>
        <authorList>
            <consortium name="The Broad Institute Genomics Platform"/>
            <consortium name="The Broad Institute Genome Sequencing Center for Infectious Disease"/>
            <person name="Wu L."/>
            <person name="Ma J."/>
        </authorList>
    </citation>
    <scope>NUCLEOTIDE SEQUENCE [LARGE SCALE GENOMIC DNA]</scope>
    <source>
        <strain evidence="7">CGMCC 1.12151</strain>
    </source>
</reference>
<evidence type="ECO:0000256" key="5">
    <source>
        <dbReference type="SAM" id="Phobius"/>
    </source>
</evidence>
<gene>
    <name evidence="6" type="ORF">ACFO5U_11825</name>
</gene>
<evidence type="ECO:0000256" key="2">
    <source>
        <dbReference type="ARBA" id="ARBA00022692"/>
    </source>
</evidence>
<evidence type="ECO:0000256" key="4">
    <source>
        <dbReference type="ARBA" id="ARBA00023136"/>
    </source>
</evidence>
<feature type="transmembrane region" description="Helical" evidence="5">
    <location>
        <begin position="42"/>
        <end position="63"/>
    </location>
</feature>
<feature type="transmembrane region" description="Helical" evidence="5">
    <location>
        <begin position="70"/>
        <end position="88"/>
    </location>
</feature>
<comment type="caution">
    <text evidence="6">The sequence shown here is derived from an EMBL/GenBank/DDBJ whole genome shotgun (WGS) entry which is preliminary data.</text>
</comment>
<evidence type="ECO:0000313" key="6">
    <source>
        <dbReference type="EMBL" id="MFC4713559.1"/>
    </source>
</evidence>
<feature type="transmembrane region" description="Helical" evidence="5">
    <location>
        <begin position="94"/>
        <end position="112"/>
    </location>
</feature>
<keyword evidence="4 5" id="KW-0472">Membrane</keyword>
<accession>A0ABV9MEW8</accession>
<organism evidence="6 7">
    <name type="scientific">Planococcus dechangensis</name>
    <dbReference type="NCBI Taxonomy" id="1176255"/>
    <lineage>
        <taxon>Bacteria</taxon>
        <taxon>Bacillati</taxon>
        <taxon>Bacillota</taxon>
        <taxon>Bacilli</taxon>
        <taxon>Bacillales</taxon>
        <taxon>Caryophanaceae</taxon>
        <taxon>Planococcus</taxon>
    </lineage>
</organism>
<protein>
    <submittedName>
        <fullName evidence="6">DoxX family protein</fullName>
    </submittedName>
</protein>
<evidence type="ECO:0000256" key="3">
    <source>
        <dbReference type="ARBA" id="ARBA00022989"/>
    </source>
</evidence>
<name>A0ABV9MEW8_9BACL</name>
<dbReference type="RefSeq" id="WP_377279265.1">
    <property type="nucleotide sequence ID" value="NZ_JBHSGL010000005.1"/>
</dbReference>
<dbReference type="InterPro" id="IPR032808">
    <property type="entry name" value="DoxX"/>
</dbReference>
<keyword evidence="7" id="KW-1185">Reference proteome</keyword>
<dbReference type="Proteomes" id="UP001595932">
    <property type="component" value="Unassembled WGS sequence"/>
</dbReference>
<evidence type="ECO:0000256" key="1">
    <source>
        <dbReference type="ARBA" id="ARBA00004141"/>
    </source>
</evidence>
<proteinExistence type="predicted"/>
<keyword evidence="2 5" id="KW-0812">Transmembrane</keyword>
<dbReference type="Pfam" id="PF13564">
    <property type="entry name" value="DoxX_2"/>
    <property type="match status" value="1"/>
</dbReference>
<comment type="subcellular location">
    <subcellularLocation>
        <location evidence="1">Membrane</location>
        <topology evidence="1">Multi-pass membrane protein</topology>
    </subcellularLocation>
</comment>
<keyword evidence="3 5" id="KW-1133">Transmembrane helix</keyword>
<evidence type="ECO:0000313" key="7">
    <source>
        <dbReference type="Proteomes" id="UP001595932"/>
    </source>
</evidence>
<dbReference type="EMBL" id="JBHSGL010000005">
    <property type="protein sequence ID" value="MFC4713559.1"/>
    <property type="molecule type" value="Genomic_DNA"/>
</dbReference>
<sequence>MLITLNQLLLGLVFVFVYLSLLTLSGADYTARKLTQLGLPKYFLYVTGLVQLVGGSMLLLGVLWHSNFRIIGGAWVAVIMAVGILLRFHAKDSLLSMLPAIMVGILALTIAISGTN</sequence>